<dbReference type="EMBL" id="CAJEWN010001823">
    <property type="protein sequence ID" value="CAD2200268.1"/>
    <property type="molecule type" value="Genomic_DNA"/>
</dbReference>
<protein>
    <submittedName>
        <fullName evidence="1">Uncharacterized protein</fullName>
    </submittedName>
</protein>
<accession>A0A6V7XM05</accession>
<comment type="caution">
    <text evidence="1">The sequence shown here is derived from an EMBL/GenBank/DDBJ whole genome shotgun (WGS) entry which is preliminary data.</text>
</comment>
<gene>
    <name evidence="1" type="ORF">MENT_LOCUS53721</name>
</gene>
<proteinExistence type="predicted"/>
<dbReference type="AlphaFoldDB" id="A0A6V7XM05"/>
<name>A0A6V7XM05_MELEN</name>
<reference evidence="1 2" key="1">
    <citation type="submission" date="2020-08" db="EMBL/GenBank/DDBJ databases">
        <authorList>
            <person name="Koutsovoulos G."/>
            <person name="Danchin GJ E."/>
        </authorList>
    </citation>
    <scope>NUCLEOTIDE SEQUENCE [LARGE SCALE GENOMIC DNA]</scope>
</reference>
<evidence type="ECO:0000313" key="1">
    <source>
        <dbReference type="EMBL" id="CAD2200268.1"/>
    </source>
</evidence>
<sequence length="41" mass="4507">MLTTTEIPTTIIFIIFYGETGSSSYYFCSSLSKADISSPFS</sequence>
<organism evidence="1 2">
    <name type="scientific">Meloidogyne enterolobii</name>
    <name type="common">Root-knot nematode worm</name>
    <name type="synonym">Meloidogyne mayaguensis</name>
    <dbReference type="NCBI Taxonomy" id="390850"/>
    <lineage>
        <taxon>Eukaryota</taxon>
        <taxon>Metazoa</taxon>
        <taxon>Ecdysozoa</taxon>
        <taxon>Nematoda</taxon>
        <taxon>Chromadorea</taxon>
        <taxon>Rhabditida</taxon>
        <taxon>Tylenchina</taxon>
        <taxon>Tylenchomorpha</taxon>
        <taxon>Tylenchoidea</taxon>
        <taxon>Meloidogynidae</taxon>
        <taxon>Meloidogyninae</taxon>
        <taxon>Meloidogyne</taxon>
    </lineage>
</organism>
<dbReference type="Proteomes" id="UP000580250">
    <property type="component" value="Unassembled WGS sequence"/>
</dbReference>
<evidence type="ECO:0000313" key="2">
    <source>
        <dbReference type="Proteomes" id="UP000580250"/>
    </source>
</evidence>